<dbReference type="RefSeq" id="WP_073587524.1">
    <property type="nucleotide sequence ID" value="NZ_FRFD01000003.1"/>
</dbReference>
<dbReference type="OrthoDB" id="1655135at2"/>
<dbReference type="STRING" id="1121345.SAMN02745217_00871"/>
<name>A0A1M7Y0Q9_9FIRM</name>
<dbReference type="InterPro" id="IPR041657">
    <property type="entry name" value="HTH_17"/>
</dbReference>
<dbReference type="Proteomes" id="UP000184612">
    <property type="component" value="Unassembled WGS sequence"/>
</dbReference>
<dbReference type="InterPro" id="IPR009061">
    <property type="entry name" value="DNA-bd_dom_put_sf"/>
</dbReference>
<evidence type="ECO:0000313" key="3">
    <source>
        <dbReference type="Proteomes" id="UP000184612"/>
    </source>
</evidence>
<dbReference type="SUPFAM" id="SSF46955">
    <property type="entry name" value="Putative DNA-binding domain"/>
    <property type="match status" value="1"/>
</dbReference>
<dbReference type="AlphaFoldDB" id="A0A1M7Y0Q9"/>
<gene>
    <name evidence="2" type="ORF">SAMN02745217_00871</name>
</gene>
<protein>
    <submittedName>
        <fullName evidence="2">DNA binding domain-containing protein, excisionase family</fullName>
    </submittedName>
</protein>
<dbReference type="NCBIfam" id="TIGR01764">
    <property type="entry name" value="excise"/>
    <property type="match status" value="1"/>
</dbReference>
<accession>A0A1M7Y0Q9</accession>
<evidence type="ECO:0000313" key="2">
    <source>
        <dbReference type="EMBL" id="SHO45210.1"/>
    </source>
</evidence>
<reference evidence="2 3" key="1">
    <citation type="submission" date="2016-12" db="EMBL/GenBank/DDBJ databases">
        <authorList>
            <person name="Song W.-J."/>
            <person name="Kurnit D.M."/>
        </authorList>
    </citation>
    <scope>NUCLEOTIDE SEQUENCE [LARGE SCALE GENOMIC DNA]</scope>
    <source>
        <strain evidence="2 3">DSM 12503</strain>
    </source>
</reference>
<proteinExistence type="predicted"/>
<dbReference type="EMBL" id="FRFD01000003">
    <property type="protein sequence ID" value="SHO45210.1"/>
    <property type="molecule type" value="Genomic_DNA"/>
</dbReference>
<dbReference type="GO" id="GO:0003677">
    <property type="term" value="F:DNA binding"/>
    <property type="evidence" value="ECO:0007669"/>
    <property type="project" value="InterPro"/>
</dbReference>
<dbReference type="InterPro" id="IPR010093">
    <property type="entry name" value="SinI_DNA-bd"/>
</dbReference>
<evidence type="ECO:0000259" key="1">
    <source>
        <dbReference type="Pfam" id="PF12728"/>
    </source>
</evidence>
<organism evidence="2 3">
    <name type="scientific">Anaerocolumna xylanovorans DSM 12503</name>
    <dbReference type="NCBI Taxonomy" id="1121345"/>
    <lineage>
        <taxon>Bacteria</taxon>
        <taxon>Bacillati</taxon>
        <taxon>Bacillota</taxon>
        <taxon>Clostridia</taxon>
        <taxon>Lachnospirales</taxon>
        <taxon>Lachnospiraceae</taxon>
        <taxon>Anaerocolumna</taxon>
    </lineage>
</organism>
<sequence>MKRQSLYSKQSLKRLSEYPDVLTVEEASEILGVCTKTVYKMIKKGDLKKQNVGRLFRIPKSYIVAYLGIENKK</sequence>
<keyword evidence="3" id="KW-1185">Reference proteome</keyword>
<dbReference type="Pfam" id="PF12728">
    <property type="entry name" value="HTH_17"/>
    <property type="match status" value="1"/>
</dbReference>
<feature type="domain" description="Helix-turn-helix" evidence="1">
    <location>
        <begin position="21"/>
        <end position="67"/>
    </location>
</feature>